<gene>
    <name evidence="2" type="ORF">ACFOOI_04985</name>
</gene>
<dbReference type="RefSeq" id="WP_379835722.1">
    <property type="nucleotide sequence ID" value="NZ_JBHRYQ010000001.1"/>
</dbReference>
<proteinExistence type="predicted"/>
<feature type="domain" description="AB hydrolase-1" evidence="1">
    <location>
        <begin position="22"/>
        <end position="250"/>
    </location>
</feature>
<dbReference type="InterPro" id="IPR050266">
    <property type="entry name" value="AB_hydrolase_sf"/>
</dbReference>
<evidence type="ECO:0000313" key="2">
    <source>
        <dbReference type="EMBL" id="MFC3809998.1"/>
    </source>
</evidence>
<sequence>MPFLDLKNANYYYETHGSGSTTFVLTHCLLWNSFMFKDLVEYYKNKYKVIIFDFPGHGKSVSKTGKYDMETLTEDTIEIIETLTDTNVILLGVAMGGNVCLRVAARMPEKVEKMFILGTSIMEETPEDKLRFKMLNNLARTVGFWPVEKNIMDMMFGKTFLENKERKADYDYFLKKLRENDRFSIVKATEGLIMREPIPEDLKKITCKTLVIAGDEDKTSPIAISQELADDLAHGELVVLEKTGLSGILESPDKYIHEIDMFLEA</sequence>
<dbReference type="EMBL" id="JBHRYQ010000001">
    <property type="protein sequence ID" value="MFC3809998.1"/>
    <property type="molecule type" value="Genomic_DNA"/>
</dbReference>
<dbReference type="InterPro" id="IPR029058">
    <property type="entry name" value="AB_hydrolase_fold"/>
</dbReference>
<dbReference type="SUPFAM" id="SSF53474">
    <property type="entry name" value="alpha/beta-Hydrolases"/>
    <property type="match status" value="1"/>
</dbReference>
<organism evidence="2 3">
    <name type="scientific">Lacihabitans lacunae</name>
    <dbReference type="NCBI Taxonomy" id="1028214"/>
    <lineage>
        <taxon>Bacteria</taxon>
        <taxon>Pseudomonadati</taxon>
        <taxon>Bacteroidota</taxon>
        <taxon>Cytophagia</taxon>
        <taxon>Cytophagales</taxon>
        <taxon>Leadbetterellaceae</taxon>
        <taxon>Lacihabitans</taxon>
    </lineage>
</organism>
<dbReference type="Proteomes" id="UP001595616">
    <property type="component" value="Unassembled WGS sequence"/>
</dbReference>
<keyword evidence="3" id="KW-1185">Reference proteome</keyword>
<dbReference type="Pfam" id="PF00561">
    <property type="entry name" value="Abhydrolase_1"/>
    <property type="match status" value="1"/>
</dbReference>
<protein>
    <submittedName>
        <fullName evidence="2">Alpha/beta fold hydrolase</fullName>
    </submittedName>
</protein>
<dbReference type="GO" id="GO:0016787">
    <property type="term" value="F:hydrolase activity"/>
    <property type="evidence" value="ECO:0007669"/>
    <property type="project" value="UniProtKB-KW"/>
</dbReference>
<reference evidence="3" key="1">
    <citation type="journal article" date="2019" name="Int. J. Syst. Evol. Microbiol.">
        <title>The Global Catalogue of Microorganisms (GCM) 10K type strain sequencing project: providing services to taxonomists for standard genome sequencing and annotation.</title>
        <authorList>
            <consortium name="The Broad Institute Genomics Platform"/>
            <consortium name="The Broad Institute Genome Sequencing Center for Infectious Disease"/>
            <person name="Wu L."/>
            <person name="Ma J."/>
        </authorList>
    </citation>
    <scope>NUCLEOTIDE SEQUENCE [LARGE SCALE GENOMIC DNA]</scope>
    <source>
        <strain evidence="3">CECT 7956</strain>
    </source>
</reference>
<dbReference type="Gene3D" id="3.40.50.1820">
    <property type="entry name" value="alpha/beta hydrolase"/>
    <property type="match status" value="1"/>
</dbReference>
<dbReference type="PANTHER" id="PTHR43798">
    <property type="entry name" value="MONOACYLGLYCEROL LIPASE"/>
    <property type="match status" value="1"/>
</dbReference>
<evidence type="ECO:0000259" key="1">
    <source>
        <dbReference type="Pfam" id="PF00561"/>
    </source>
</evidence>
<comment type="caution">
    <text evidence="2">The sequence shown here is derived from an EMBL/GenBank/DDBJ whole genome shotgun (WGS) entry which is preliminary data.</text>
</comment>
<dbReference type="InterPro" id="IPR000073">
    <property type="entry name" value="AB_hydrolase_1"/>
</dbReference>
<evidence type="ECO:0000313" key="3">
    <source>
        <dbReference type="Proteomes" id="UP001595616"/>
    </source>
</evidence>
<dbReference type="PRINTS" id="PR00111">
    <property type="entry name" value="ABHYDROLASE"/>
</dbReference>
<accession>A0ABV7YVR2</accession>
<keyword evidence="2" id="KW-0378">Hydrolase</keyword>
<name>A0ABV7YVR2_9BACT</name>